<dbReference type="Proteomes" id="UP000326112">
    <property type="component" value="Unassembled WGS sequence"/>
</dbReference>
<keyword evidence="3" id="KW-1185">Reference proteome</keyword>
<evidence type="ECO:0000256" key="1">
    <source>
        <dbReference type="SAM" id="MobiDB-lite"/>
    </source>
</evidence>
<dbReference type="EMBL" id="VUAZ01000014">
    <property type="protein sequence ID" value="MPR01109.1"/>
    <property type="molecule type" value="Genomic_DNA"/>
</dbReference>
<accession>A0A5N7KG66</accession>
<name>A0A5N7KG66_9PSED</name>
<reference evidence="2 3" key="1">
    <citation type="journal article" date="2020" name="Int. J. Syst. Evol. Microbiol.">
        <title>Pseudomonas kitaguniensis sp. nov., a pathogen causing bacterial rot of Welsh onion in Japan.</title>
        <authorList>
            <person name="Sawada H."/>
            <person name="Fujikawa T."/>
            <person name="Nishiwaki Y."/>
            <person name="Horita H."/>
        </authorList>
    </citation>
    <scope>NUCLEOTIDE SEQUENCE [LARGE SCALE GENOMIC DNA]</scope>
    <source>
        <strain evidence="2 3">MAFF 212408</strain>
    </source>
</reference>
<evidence type="ECO:0000313" key="2">
    <source>
        <dbReference type="EMBL" id="MPR01109.1"/>
    </source>
</evidence>
<protein>
    <submittedName>
        <fullName evidence="2">Uncharacterized protein</fullName>
    </submittedName>
</protein>
<sequence length="89" mass="9271">MPRREKHPTAGRTLLSGWIKSAFCGNGLARDGGVSVEKYLSDTPLSRASPLPPLNLSCPGLSTPPFSPRSAWAVTGSGKTDRPSPVAPG</sequence>
<organism evidence="2 3">
    <name type="scientific">Pseudomonas kitaguniensis</name>
    <dbReference type="NCBI Taxonomy" id="2607908"/>
    <lineage>
        <taxon>Bacteria</taxon>
        <taxon>Pseudomonadati</taxon>
        <taxon>Pseudomonadota</taxon>
        <taxon>Gammaproteobacteria</taxon>
        <taxon>Pseudomonadales</taxon>
        <taxon>Pseudomonadaceae</taxon>
        <taxon>Pseudomonas</taxon>
    </lineage>
</organism>
<reference evidence="2 3" key="2">
    <citation type="journal article" date="2023" name="Plant Pathol.">
        <title>Dismantling and reorganizing Pseudomonas marginalis sensu#lato.</title>
        <authorList>
            <person name="Sawada H."/>
            <person name="Fujikawa T."/>
            <person name="Satou M."/>
        </authorList>
    </citation>
    <scope>NUCLEOTIDE SEQUENCE [LARGE SCALE GENOMIC DNA]</scope>
    <source>
        <strain evidence="2 3">MAFF 212408</strain>
    </source>
</reference>
<feature type="region of interest" description="Disordered" evidence="1">
    <location>
        <begin position="67"/>
        <end position="89"/>
    </location>
</feature>
<proteinExistence type="predicted"/>
<evidence type="ECO:0000313" key="3">
    <source>
        <dbReference type="Proteomes" id="UP000326112"/>
    </source>
</evidence>
<comment type="caution">
    <text evidence="2">The sequence shown here is derived from an EMBL/GenBank/DDBJ whole genome shotgun (WGS) entry which is preliminary data.</text>
</comment>
<gene>
    <name evidence="2" type="ORF">F0169_02870</name>
</gene>